<gene>
    <name evidence="11" type="primary">rocG</name>
    <name evidence="11" type="ORF">clem_10845</name>
</gene>
<dbReference type="InterPro" id="IPR006095">
    <property type="entry name" value="Glu/Leu/Phe/Val/Trp_DH"/>
</dbReference>
<feature type="binding site" evidence="7">
    <location>
        <position position="93"/>
    </location>
    <ligand>
        <name>substrate</name>
    </ligand>
</feature>
<dbReference type="RefSeq" id="WP_094091544.1">
    <property type="nucleotide sequence ID" value="NZ_CP016397.1"/>
</dbReference>
<keyword evidence="7" id="KW-0547">Nucleotide-binding</keyword>
<name>A0A222P4J9_9GAMM</name>
<dbReference type="PRINTS" id="PR00082">
    <property type="entry name" value="GLFDHDRGNASE"/>
</dbReference>
<feature type="domain" description="Glutamate/phenylalanine/leucine/valine/L-tryptophan dehydrogenase C-terminal" evidence="10">
    <location>
        <begin position="182"/>
        <end position="425"/>
    </location>
</feature>
<dbReference type="KEGG" id="lcd:clem_10845"/>
<evidence type="ECO:0000256" key="2">
    <source>
        <dbReference type="ARBA" id="ARBA00006382"/>
    </source>
</evidence>
<proteinExistence type="inferred from homology"/>
<dbReference type="InterPro" id="IPR036291">
    <property type="entry name" value="NAD(P)-bd_dom_sf"/>
</dbReference>
<dbReference type="SUPFAM" id="SSF53223">
    <property type="entry name" value="Aminoacid dehydrogenase-like, N-terminal domain"/>
    <property type="match status" value="1"/>
</dbReference>
<feature type="binding site" evidence="7">
    <location>
        <position position="189"/>
    </location>
    <ligand>
        <name>NAD(+)</name>
        <dbReference type="ChEBI" id="CHEBI:57540"/>
    </ligand>
</feature>
<dbReference type="SUPFAM" id="SSF51735">
    <property type="entry name" value="NAD(P)-binding Rossmann-fold domains"/>
    <property type="match status" value="1"/>
</dbReference>
<dbReference type="Gene3D" id="3.40.50.720">
    <property type="entry name" value="NAD(P)-binding Rossmann-like Domain"/>
    <property type="match status" value="1"/>
</dbReference>
<dbReference type="GO" id="GO:0004354">
    <property type="term" value="F:glutamate dehydrogenase (NADP+) activity"/>
    <property type="evidence" value="ECO:0007669"/>
    <property type="project" value="UniProtKB-EC"/>
</dbReference>
<dbReference type="InterPro" id="IPR046346">
    <property type="entry name" value="Aminoacid_DH-like_N_sf"/>
</dbReference>
<sequence length="433" mass="48552">MSNNGFLRRSINRLERAASYIDIDPDVIEKLRHPKACLQVSIPIRLDNGELKIFQGFRVHYETARGPGKGGIRYHPLVNMEEVQALALLMSLKCAVAGLPFGGSKGGINVSATDLNPRELERLTRKYIELIADFIGTDRDIPGPDLYTTPRIMSWMMDEFSRIVRQHSPAIVTGKPIPLNGSQGRDTATGRGAYYCIKEIEKKRNWSAKDMTVAIQGFGNAAQPVAELLYQDGYKIIAVSEADGGIYMQDGINIPELMHKKKHMKSVHDVYCKKSVCELQGGKSISNEALLTLDVDILIPAAIEDQITKENADKIKANMIVEIANGPITLEADKILNKKNILIIPDILANVGGVIVSYFEWIQNKSGDYWDLDTIHKRLKDKIIKEFNTIYQLTKKHNTDMRNAAHIHALTRYYNALACEDSYLDISQKDQPN</sequence>
<feature type="binding site" evidence="7">
    <location>
        <position position="69"/>
    </location>
    <ligand>
        <name>substrate</name>
    </ligand>
</feature>
<dbReference type="PANTHER" id="PTHR11606">
    <property type="entry name" value="GLUTAMATE DEHYDROGENASE"/>
    <property type="match status" value="1"/>
</dbReference>
<feature type="binding site" evidence="7">
    <location>
        <position position="357"/>
    </location>
    <ligand>
        <name>substrate</name>
    </ligand>
</feature>
<dbReference type="Proteomes" id="UP000201728">
    <property type="component" value="Chromosome"/>
</dbReference>
<dbReference type="PANTHER" id="PTHR11606:SF13">
    <property type="entry name" value="GLUTAMATE DEHYDROGENASE 1, MITOCHONDRIAL"/>
    <property type="match status" value="1"/>
</dbReference>
<organism evidence="11 12">
    <name type="scientific">Legionella clemsonensis</name>
    <dbReference type="NCBI Taxonomy" id="1867846"/>
    <lineage>
        <taxon>Bacteria</taxon>
        <taxon>Pseudomonadati</taxon>
        <taxon>Pseudomonadota</taxon>
        <taxon>Gammaproteobacteria</taxon>
        <taxon>Legionellales</taxon>
        <taxon>Legionellaceae</taxon>
        <taxon>Legionella</taxon>
    </lineage>
</organism>
<feature type="site" description="Important for catalysis" evidence="8">
    <location>
        <position position="145"/>
    </location>
</feature>
<comment type="similarity">
    <text evidence="2 5 9">Belongs to the Glu/Leu/Phe/Val dehydrogenases family.</text>
</comment>
<dbReference type="InterPro" id="IPR006097">
    <property type="entry name" value="Glu/Leu/Phe/Val/Trp_DH_dimer"/>
</dbReference>
<dbReference type="GO" id="GO:0004352">
    <property type="term" value="F:glutamate dehydrogenase (NAD+) activity"/>
    <property type="evidence" value="ECO:0007669"/>
    <property type="project" value="TreeGrafter"/>
</dbReference>
<dbReference type="Gene3D" id="3.40.50.10860">
    <property type="entry name" value="Leucine Dehydrogenase, chain A, domain 1"/>
    <property type="match status" value="1"/>
</dbReference>
<dbReference type="AlphaFoldDB" id="A0A222P4J9"/>
<dbReference type="PIRSF" id="PIRSF000185">
    <property type="entry name" value="Glu_DH"/>
    <property type="match status" value="1"/>
</dbReference>
<evidence type="ECO:0000313" key="11">
    <source>
        <dbReference type="EMBL" id="ASQ46715.1"/>
    </source>
</evidence>
<comment type="catalytic activity">
    <reaction evidence="4">
        <text>L-glutamate + NADP(+) + H2O = 2-oxoglutarate + NH4(+) + NADPH + H(+)</text>
        <dbReference type="Rhea" id="RHEA:11612"/>
        <dbReference type="ChEBI" id="CHEBI:15377"/>
        <dbReference type="ChEBI" id="CHEBI:15378"/>
        <dbReference type="ChEBI" id="CHEBI:16810"/>
        <dbReference type="ChEBI" id="CHEBI:28938"/>
        <dbReference type="ChEBI" id="CHEBI:29985"/>
        <dbReference type="ChEBI" id="CHEBI:57783"/>
        <dbReference type="ChEBI" id="CHEBI:58349"/>
        <dbReference type="EC" id="1.4.1.4"/>
    </reaction>
</comment>
<evidence type="ECO:0000256" key="1">
    <source>
        <dbReference type="ARBA" id="ARBA00003868"/>
    </source>
</evidence>
<dbReference type="InterPro" id="IPR014362">
    <property type="entry name" value="Glu_DH"/>
</dbReference>
<evidence type="ECO:0000256" key="5">
    <source>
        <dbReference type="PIRNR" id="PIRNR000185"/>
    </source>
</evidence>
<evidence type="ECO:0000259" key="10">
    <source>
        <dbReference type="SMART" id="SM00839"/>
    </source>
</evidence>
<dbReference type="InterPro" id="IPR033922">
    <property type="entry name" value="NAD_bind_Glu_DH"/>
</dbReference>
<evidence type="ECO:0000256" key="9">
    <source>
        <dbReference type="RuleBase" id="RU004417"/>
    </source>
</evidence>
<dbReference type="InterPro" id="IPR006096">
    <property type="entry name" value="Glu/Leu/Phe/Val/Trp_DH_C"/>
</dbReference>
<evidence type="ECO:0000256" key="3">
    <source>
        <dbReference type="ARBA" id="ARBA00023002"/>
    </source>
</evidence>
<dbReference type="OrthoDB" id="9803297at2"/>
<reference evidence="12" key="1">
    <citation type="submission" date="2016-07" db="EMBL/GenBank/DDBJ databases">
        <authorList>
            <person name="Florea S."/>
            <person name="Webb J.S."/>
            <person name="Jaromczyk J."/>
            <person name="Schardl C.L."/>
        </authorList>
    </citation>
    <scope>NUCLEOTIDE SEQUENCE [LARGE SCALE GENOMIC DNA]</scope>
    <source>
        <strain evidence="12">CDC-D5610</strain>
    </source>
</reference>
<evidence type="ECO:0000256" key="8">
    <source>
        <dbReference type="PIRSR" id="PIRSR000185-3"/>
    </source>
</evidence>
<keyword evidence="12" id="KW-1185">Reference proteome</keyword>
<dbReference type="Pfam" id="PF00208">
    <property type="entry name" value="ELFV_dehydrog"/>
    <property type="match status" value="1"/>
</dbReference>
<dbReference type="GO" id="GO:0000166">
    <property type="term" value="F:nucleotide binding"/>
    <property type="evidence" value="ECO:0007669"/>
    <property type="project" value="UniProtKB-KW"/>
</dbReference>
<keyword evidence="3 5" id="KW-0560">Oxidoreductase</keyword>
<keyword evidence="7" id="KW-0520">NAD</keyword>
<dbReference type="SMART" id="SM00839">
    <property type="entry name" value="ELFV_dehydrog"/>
    <property type="match status" value="1"/>
</dbReference>
<dbReference type="GO" id="GO:0006538">
    <property type="term" value="P:L-glutamate catabolic process"/>
    <property type="evidence" value="ECO:0007669"/>
    <property type="project" value="TreeGrafter"/>
</dbReference>
<evidence type="ECO:0000313" key="12">
    <source>
        <dbReference type="Proteomes" id="UP000201728"/>
    </source>
</evidence>
<accession>A0A222P4J9</accession>
<dbReference type="EMBL" id="CP016397">
    <property type="protein sequence ID" value="ASQ46715.1"/>
    <property type="molecule type" value="Genomic_DNA"/>
</dbReference>
<evidence type="ECO:0000256" key="6">
    <source>
        <dbReference type="PIRSR" id="PIRSR000185-1"/>
    </source>
</evidence>
<feature type="active site" description="Proton donor" evidence="6">
    <location>
        <position position="105"/>
    </location>
</feature>
<dbReference type="Pfam" id="PF02812">
    <property type="entry name" value="ELFV_dehydrog_N"/>
    <property type="match status" value="1"/>
</dbReference>
<dbReference type="CDD" id="cd01076">
    <property type="entry name" value="NAD_bind_1_Glu_DH"/>
    <property type="match status" value="1"/>
</dbReference>
<protein>
    <recommendedName>
        <fullName evidence="5">Glutamate dehydrogenase</fullName>
    </recommendedName>
</protein>
<evidence type="ECO:0000256" key="7">
    <source>
        <dbReference type="PIRSR" id="PIRSR000185-2"/>
    </source>
</evidence>
<comment type="function">
    <text evidence="1">Catalyzes the reversible oxidative deamination of glutamate to alpha-ketoglutarate and ammonia.</text>
</comment>
<feature type="binding site" evidence="7">
    <location>
        <position position="220"/>
    </location>
    <ligand>
        <name>NAD(+)</name>
        <dbReference type="ChEBI" id="CHEBI:57540"/>
    </ligand>
</feature>
<evidence type="ECO:0000256" key="4">
    <source>
        <dbReference type="ARBA" id="ARBA00048584"/>
    </source>
</evidence>